<evidence type="ECO:0000313" key="2">
    <source>
        <dbReference type="EMBL" id="XCJ73624.1"/>
    </source>
</evidence>
<organism evidence="2">
    <name type="scientific">Streptomyces tabacisoli</name>
    <dbReference type="NCBI Taxonomy" id="3156398"/>
    <lineage>
        <taxon>Bacteria</taxon>
        <taxon>Bacillati</taxon>
        <taxon>Actinomycetota</taxon>
        <taxon>Actinomycetes</taxon>
        <taxon>Kitasatosporales</taxon>
        <taxon>Streptomycetaceae</taxon>
        <taxon>Streptomyces</taxon>
    </lineage>
</organism>
<feature type="compositionally biased region" description="Low complexity" evidence="1">
    <location>
        <begin position="425"/>
        <end position="436"/>
    </location>
</feature>
<dbReference type="RefSeq" id="WP_353945083.1">
    <property type="nucleotide sequence ID" value="NZ_CP159534.1"/>
</dbReference>
<proteinExistence type="predicted"/>
<dbReference type="EMBL" id="CP159534">
    <property type="protein sequence ID" value="XCJ73624.1"/>
    <property type="molecule type" value="Genomic_DNA"/>
</dbReference>
<dbReference type="AlphaFoldDB" id="A0AAU8J046"/>
<evidence type="ECO:0008006" key="3">
    <source>
        <dbReference type="Google" id="ProtNLM"/>
    </source>
</evidence>
<gene>
    <name evidence="2" type="ORF">ABII15_28315</name>
</gene>
<dbReference type="InterPro" id="IPR038332">
    <property type="entry name" value="PPE_sf"/>
</dbReference>
<feature type="region of interest" description="Disordered" evidence="1">
    <location>
        <begin position="197"/>
        <end position="283"/>
    </location>
</feature>
<feature type="compositionally biased region" description="Low complexity" evidence="1">
    <location>
        <begin position="230"/>
        <end position="247"/>
    </location>
</feature>
<feature type="compositionally biased region" description="Basic and acidic residues" evidence="1">
    <location>
        <begin position="139"/>
        <end position="155"/>
    </location>
</feature>
<dbReference type="KEGG" id="stac:ABII15_28315"/>
<feature type="region of interest" description="Disordered" evidence="1">
    <location>
        <begin position="366"/>
        <end position="473"/>
    </location>
</feature>
<reference evidence="2" key="1">
    <citation type="submission" date="2024-06" db="EMBL/GenBank/DDBJ databases">
        <title>Streptomyces sp. strain HUAS MG91 genome sequences.</title>
        <authorList>
            <person name="Mo P."/>
        </authorList>
    </citation>
    <scope>NUCLEOTIDE SEQUENCE</scope>
    <source>
        <strain evidence="2">HUAS MG91</strain>
    </source>
</reference>
<protein>
    <recommendedName>
        <fullName evidence="3">PPE family domain-containing protein</fullName>
    </recommendedName>
</protein>
<sequence>MSDKDADYTYNAPTQCYVGKHTSDFKNYNMDQMKAMVQGASPGGVREVSEGWKAIRDQLVETKTVYEAAVAEVLQDWEGTSADQFQARSKVISKKIQDTSTFAENLSTTMANAAVVLERIKPEVMAMEKPGTGSSLWDKATDGGRDEEGLNRDISNKGVSAQEIVDNREGDMSAGREAQMKMAVKMEELGAAYNGQSQSIGTWSKRQHDDGEDYPGEPGGIAPVPIVAGSVTSPSSRSAASNLSRSTGSGSPIAGAQSPNASTDGISGGIGSQKPGTGSQIGAGNLSFGGSGAGAGAVGSGVGAGGGISGGIVGTGAGAGTGGIGGAAIGGGIGAGAGLGAGAAGRGAGAGGRGTGGVGRGGLGAGGSGSGAAGKPGAKGVKGESLARTKGGAIGKSVVKPGSGQQGGSALRQKPKTATGGTGTNAGRNGMAGRGTQANGKDKKRRDNSRPDYLVEDEQTWANDRVVNPKVVE</sequence>
<feature type="region of interest" description="Disordered" evidence="1">
    <location>
        <begin position="129"/>
        <end position="157"/>
    </location>
</feature>
<evidence type="ECO:0000256" key="1">
    <source>
        <dbReference type="SAM" id="MobiDB-lite"/>
    </source>
</evidence>
<name>A0AAU8J046_9ACTN</name>
<dbReference type="Gene3D" id="1.20.1260.20">
    <property type="entry name" value="PPE superfamily"/>
    <property type="match status" value="1"/>
</dbReference>
<accession>A0AAU8J046</accession>